<dbReference type="SUPFAM" id="SSF52467">
    <property type="entry name" value="DHS-like NAD/FAD-binding domain"/>
    <property type="match status" value="1"/>
</dbReference>
<dbReference type="EMBL" id="QRZA01000001">
    <property type="protein sequence ID" value="RGV36687.1"/>
    <property type="molecule type" value="Genomic_DNA"/>
</dbReference>
<gene>
    <name evidence="1" type="ORF">DWW18_00365</name>
</gene>
<dbReference type="RefSeq" id="WP_118258288.1">
    <property type="nucleotide sequence ID" value="NZ_CALBWO010000038.1"/>
</dbReference>
<protein>
    <recommendedName>
        <fullName evidence="3">Deacetylase sirtuin-type domain-containing protein</fullName>
    </recommendedName>
</protein>
<evidence type="ECO:0000313" key="2">
    <source>
        <dbReference type="Proteomes" id="UP000283589"/>
    </source>
</evidence>
<dbReference type="Proteomes" id="UP000283589">
    <property type="component" value="Unassembled WGS sequence"/>
</dbReference>
<evidence type="ECO:0000313" key="1">
    <source>
        <dbReference type="EMBL" id="RGV36687.1"/>
    </source>
</evidence>
<dbReference type="AlphaFoldDB" id="A0A412X6Q6"/>
<reference evidence="1 2" key="1">
    <citation type="submission" date="2018-08" db="EMBL/GenBank/DDBJ databases">
        <title>A genome reference for cultivated species of the human gut microbiota.</title>
        <authorList>
            <person name="Zou Y."/>
            <person name="Xue W."/>
            <person name="Luo G."/>
        </authorList>
    </citation>
    <scope>NUCLEOTIDE SEQUENCE [LARGE SCALE GENOMIC DNA]</scope>
    <source>
        <strain evidence="1 2">AF14-49</strain>
    </source>
</reference>
<name>A0A412X6Q6_9BACT</name>
<dbReference type="STRING" id="1121130.GCA_000519105_03668"/>
<sequence>MMEKTVYFLGSGFSKEAGGLVQNEIIKTILDEDFTWGNERLIKAKNNFIGFLKEELHIYEDHYCSVQLEDIFTPIDRCIWDGLSIGRYSARGLVELREEFNALMGAAVNYSFQKNRACCDYIDEFAEYINQVARQRMVDGMDRVAVITTNWDVMFDHALKRAIENGHPEKLSVVDYCCYVSSWEANDDTIKPGLLAVGYGGYNIKLLKLHGSMNWFQCPMCQRMYVRFGEEIEIMKAAYCRHCRKNYGMSEINSIKLQSNLLLPTYLKNLSNIQIKLVWQNAAIELSEATRIVFIGYSLPSADFEIRQLLARMIRPDAEIQVVLYPDNPHVEAEAERYRNFFGSRISEQDIMRLTVPEYVGKLKTKS</sequence>
<evidence type="ECO:0008006" key="3">
    <source>
        <dbReference type="Google" id="ProtNLM"/>
    </source>
</evidence>
<proteinExistence type="predicted"/>
<organism evidence="1 2">
    <name type="scientific">Butyricimonas virosa</name>
    <dbReference type="NCBI Taxonomy" id="544645"/>
    <lineage>
        <taxon>Bacteria</taxon>
        <taxon>Pseudomonadati</taxon>
        <taxon>Bacteroidota</taxon>
        <taxon>Bacteroidia</taxon>
        <taxon>Bacteroidales</taxon>
        <taxon>Odoribacteraceae</taxon>
        <taxon>Butyricimonas</taxon>
    </lineage>
</organism>
<comment type="caution">
    <text evidence="1">The sequence shown here is derived from an EMBL/GenBank/DDBJ whole genome shotgun (WGS) entry which is preliminary data.</text>
</comment>
<dbReference type="InterPro" id="IPR029035">
    <property type="entry name" value="DHS-like_NAD/FAD-binding_dom"/>
</dbReference>
<accession>A0A412X6Q6</accession>